<sequence>MIDVAARREFLAAAQSLAKAINPGQAEILAVVVPFEAIIAELVGKSCQITIEFKQVEEAQRPLPGQISLLEPEQ</sequence>
<dbReference type="EMBL" id="MF042361">
    <property type="protein sequence ID" value="ARV77147.1"/>
    <property type="molecule type" value="Genomic_DNA"/>
</dbReference>
<organism evidence="1 2">
    <name type="scientific">Pseudomonas phage Skulduggery</name>
    <dbReference type="NCBI Taxonomy" id="2006671"/>
    <lineage>
        <taxon>Viruses</taxon>
        <taxon>Duplodnaviria</taxon>
        <taxon>Heunggongvirae</taxon>
        <taxon>Uroviricota</taxon>
        <taxon>Caudoviricetes</taxon>
        <taxon>Skulduggeryvirus</taxon>
        <taxon>Skulduggeryvirus skulduggery</taxon>
    </lineage>
</organism>
<gene>
    <name evidence="1" type="ORF">SKUL_48</name>
</gene>
<keyword evidence="2" id="KW-1185">Reference proteome</keyword>
<accession>A0A1Y0T2Q5</accession>
<name>A0A1Y0T2Q5_9CAUD</name>
<evidence type="ECO:0000313" key="1">
    <source>
        <dbReference type="EMBL" id="ARV77147.1"/>
    </source>
</evidence>
<reference evidence="1 2" key="1">
    <citation type="submission" date="2017-05" db="EMBL/GenBank/DDBJ databases">
        <authorList>
            <person name="Song R."/>
            <person name="Chenine A.L."/>
            <person name="Ruprecht R.M."/>
        </authorList>
    </citation>
    <scope>NUCLEOTIDE SEQUENCE [LARGE SCALE GENOMIC DNA]</scope>
</reference>
<protein>
    <submittedName>
        <fullName evidence="1">Uncharacterized protein</fullName>
    </submittedName>
</protein>
<dbReference type="Proteomes" id="UP000221845">
    <property type="component" value="Segment"/>
</dbReference>
<evidence type="ECO:0000313" key="2">
    <source>
        <dbReference type="Proteomes" id="UP000221845"/>
    </source>
</evidence>
<proteinExistence type="predicted"/>